<feature type="transmembrane region" description="Helical" evidence="1">
    <location>
        <begin position="36"/>
        <end position="56"/>
    </location>
</feature>
<keyword evidence="1" id="KW-0812">Transmembrane</keyword>
<dbReference type="KEGG" id="pvo:PVOR_19339"/>
<proteinExistence type="predicted"/>
<dbReference type="EMBL" id="ADHJ01000034">
    <property type="protein sequence ID" value="EFU40466.1"/>
    <property type="molecule type" value="Genomic_DNA"/>
</dbReference>
<keyword evidence="3" id="KW-1185">Reference proteome</keyword>
<comment type="caution">
    <text evidence="2">The sequence shown here is derived from an EMBL/GenBank/DDBJ whole genome shotgun (WGS) entry which is preliminary data.</text>
</comment>
<evidence type="ECO:0000313" key="3">
    <source>
        <dbReference type="Proteomes" id="UP000003094"/>
    </source>
</evidence>
<dbReference type="Proteomes" id="UP000003094">
    <property type="component" value="Unassembled WGS sequence"/>
</dbReference>
<keyword evidence="1" id="KW-0472">Membrane</keyword>
<sequence length="95" mass="10184">MVVKSYLQITTIMGDGICYKQHLTTDGANGSPWRDLSIYSGLVMMSLAILLLLMGIGHTSVLFPQKVKHGTPGTQNSALIDGHIGKTLINVNISS</sequence>
<reference evidence="2 3" key="1">
    <citation type="journal article" date="2010" name="BMC Genomics">
        <title>Genome sequence of the pattern forming Paenibacillus vortex bacterium reveals potential for thriving in complex environments.</title>
        <authorList>
            <person name="Sirota-Madi A."/>
            <person name="Olender T."/>
            <person name="Helman Y."/>
            <person name="Ingham C."/>
            <person name="Brainis I."/>
            <person name="Roth D."/>
            <person name="Hagi E."/>
            <person name="Brodsky L."/>
            <person name="Leshkowitz D."/>
            <person name="Galatenko V."/>
            <person name="Nikolaev V."/>
            <person name="Mugasimangalam R.C."/>
            <person name="Bransburg-Zabary S."/>
            <person name="Gutnick D.L."/>
            <person name="Lancet D."/>
            <person name="Ben-Jacob E."/>
        </authorList>
    </citation>
    <scope>NUCLEOTIDE SEQUENCE [LARGE SCALE GENOMIC DNA]</scope>
    <source>
        <strain evidence="2 3">V453</strain>
    </source>
</reference>
<protein>
    <submittedName>
        <fullName evidence="2">Uncharacterized protein</fullName>
    </submittedName>
</protein>
<evidence type="ECO:0000313" key="2">
    <source>
        <dbReference type="EMBL" id="EFU40466.1"/>
    </source>
</evidence>
<evidence type="ECO:0000256" key="1">
    <source>
        <dbReference type="SAM" id="Phobius"/>
    </source>
</evidence>
<organism evidence="2 3">
    <name type="scientific">Paenibacillus vortex V453</name>
    <dbReference type="NCBI Taxonomy" id="715225"/>
    <lineage>
        <taxon>Bacteria</taxon>
        <taxon>Bacillati</taxon>
        <taxon>Bacillota</taxon>
        <taxon>Bacilli</taxon>
        <taxon>Bacillales</taxon>
        <taxon>Paenibacillaceae</taxon>
        <taxon>Paenibacillus</taxon>
    </lineage>
</organism>
<keyword evidence="1" id="KW-1133">Transmembrane helix</keyword>
<name>A0A2R9SSX5_9BACL</name>
<accession>A0A2R9SSX5</accession>
<gene>
    <name evidence="2" type="ORF">PVOR_19339</name>
</gene>
<dbReference type="AlphaFoldDB" id="A0A2R9SSX5"/>